<feature type="compositionally biased region" description="Polar residues" evidence="1">
    <location>
        <begin position="16"/>
        <end position="28"/>
    </location>
</feature>
<organism evidence="4">
    <name type="scientific">Mesocestoides corti</name>
    <name type="common">Flatworm</name>
    <dbReference type="NCBI Taxonomy" id="53468"/>
    <lineage>
        <taxon>Eukaryota</taxon>
        <taxon>Metazoa</taxon>
        <taxon>Spiralia</taxon>
        <taxon>Lophotrochozoa</taxon>
        <taxon>Platyhelminthes</taxon>
        <taxon>Cestoda</taxon>
        <taxon>Eucestoda</taxon>
        <taxon>Cyclophyllidea</taxon>
        <taxon>Mesocestoididae</taxon>
        <taxon>Mesocestoides</taxon>
    </lineage>
</organism>
<proteinExistence type="predicted"/>
<feature type="compositionally biased region" description="Low complexity" evidence="1">
    <location>
        <begin position="57"/>
        <end position="67"/>
    </location>
</feature>
<feature type="compositionally biased region" description="Low complexity" evidence="1">
    <location>
        <begin position="30"/>
        <end position="42"/>
    </location>
</feature>
<feature type="region of interest" description="Disordered" evidence="1">
    <location>
        <begin position="1"/>
        <end position="86"/>
    </location>
</feature>
<dbReference type="WBParaSite" id="MCOS_0000862201-mRNA-1">
    <property type="protein sequence ID" value="MCOS_0000862201-mRNA-1"/>
    <property type="gene ID" value="MCOS_0000862201"/>
</dbReference>
<protein>
    <submittedName>
        <fullName evidence="2 4">Uncharacterized protein</fullName>
    </submittedName>
</protein>
<dbReference type="EMBL" id="UXSR01005541">
    <property type="protein sequence ID" value="VDD82620.1"/>
    <property type="molecule type" value="Genomic_DNA"/>
</dbReference>
<accession>A0A0R3ULQ5</accession>
<evidence type="ECO:0000313" key="2">
    <source>
        <dbReference type="EMBL" id="VDD82620.1"/>
    </source>
</evidence>
<name>A0A0R3ULQ5_MESCO</name>
<gene>
    <name evidence="2" type="ORF">MCOS_LOCUS8623</name>
</gene>
<keyword evidence="3" id="KW-1185">Reference proteome</keyword>
<evidence type="ECO:0000313" key="3">
    <source>
        <dbReference type="Proteomes" id="UP000267029"/>
    </source>
</evidence>
<sequence length="346" mass="38146">MSAHSVCIGSPPAPTTEMTTVRSQQQPKDQAPQTPQPSASQTRKWPSFTMRRPGRLSSTSSSSASAAHGPRGKYRPITPGIATSVDSGGGSLLRSFSAERHRVVTPTGAPTPSCTVDPATPVCTATGASKPFVVRSASSPHRKPSDDNSRYFSLGVDRIDSTEDLTLIGIRLASKKPRKFSPTSFLANTPRRLAVLQPRQPRSHQPSIPPFHHRLPPYPLLDRRKIGLINSPLQYLTRLLSGTSPTVLSRGRPHKQRVFRLAAFYPLISDDFVDTEHSVRAWWVRTWCHPTPPLALHTPLATPWPEDRTAPARSSSRVITCRFFLAAILFNDNNEIVHGEHYKVNI</sequence>
<evidence type="ECO:0000256" key="1">
    <source>
        <dbReference type="SAM" id="MobiDB-lite"/>
    </source>
</evidence>
<reference evidence="4" key="1">
    <citation type="submission" date="2017-02" db="UniProtKB">
        <authorList>
            <consortium name="WormBaseParasite"/>
        </authorList>
    </citation>
    <scope>IDENTIFICATION</scope>
</reference>
<reference evidence="2 3" key="2">
    <citation type="submission" date="2018-10" db="EMBL/GenBank/DDBJ databases">
        <authorList>
            <consortium name="Pathogen Informatics"/>
        </authorList>
    </citation>
    <scope>NUCLEOTIDE SEQUENCE [LARGE SCALE GENOMIC DNA]</scope>
</reference>
<evidence type="ECO:0000313" key="4">
    <source>
        <dbReference type="WBParaSite" id="MCOS_0000862201-mRNA-1"/>
    </source>
</evidence>
<dbReference type="AlphaFoldDB" id="A0A0R3ULQ5"/>
<dbReference type="OrthoDB" id="6286819at2759"/>
<dbReference type="Proteomes" id="UP000267029">
    <property type="component" value="Unassembled WGS sequence"/>
</dbReference>